<dbReference type="Gene3D" id="1.10.287.950">
    <property type="entry name" value="Methyl-accepting chemotaxis protein"/>
    <property type="match status" value="1"/>
</dbReference>
<feature type="domain" description="PAC" evidence="4">
    <location>
        <begin position="87"/>
        <end position="144"/>
    </location>
</feature>
<keyword evidence="6" id="KW-1185">Reference proteome</keyword>
<evidence type="ECO:0000313" key="6">
    <source>
        <dbReference type="Proteomes" id="UP000628086"/>
    </source>
</evidence>
<dbReference type="InterPro" id="IPR000700">
    <property type="entry name" value="PAS-assoc_C"/>
</dbReference>
<dbReference type="EMBL" id="JABWRS010000005">
    <property type="protein sequence ID" value="MBC3475728.1"/>
    <property type="molecule type" value="Genomic_DNA"/>
</dbReference>
<dbReference type="PROSITE" id="PS50113">
    <property type="entry name" value="PAC"/>
    <property type="match status" value="2"/>
</dbReference>
<evidence type="ECO:0000259" key="4">
    <source>
        <dbReference type="PROSITE" id="PS50113"/>
    </source>
</evidence>
<sequence>MFNKRLKCELDDALSTLRSQEARETAISRSTATIEFTPEGIITNANQNVLHAMGYTLDTLIGQHHDILCPNDDAHSVGHEGFWRTLRDGEYIRDRIPFRSRQGETLWLEATYNPIFSADGRVSRILMLANDITEHVRREQEQRNVLEAMSRSMAMIAFDPDGYVLEANDNFLHTLGYRMPEIQGKHHRLFCTQQEAKSSEYQDFWAHLNKGAFFSGRFQRVNRCGATVWLSATYNPIFDANKKLYKIVKFARDITPQVEQQQIESTAATLAYQVSKETDQRAQHGAMVISETVAVVRSIAGELSNAALKISAVGQQSEMITGIVQTIRGIADQTNLLALNAAIEAARAGPQGRGFAVVADEVRHLAVRTAQATLEISDVVKRNHQLSQDAVKGMQMTQHMADVGVGLVGQAGDIIGEIQSGARQVVDTVKQLSEAVDKL</sequence>
<comment type="caution">
    <text evidence="5">The sequence shown here is derived from an EMBL/GenBank/DDBJ whole genome shotgun (WGS) entry which is preliminary data.</text>
</comment>
<dbReference type="Pfam" id="PF00015">
    <property type="entry name" value="MCPsignal"/>
    <property type="match status" value="1"/>
</dbReference>
<dbReference type="Gene3D" id="3.30.450.20">
    <property type="entry name" value="PAS domain"/>
    <property type="match status" value="2"/>
</dbReference>
<dbReference type="PANTHER" id="PTHR24422:SF10">
    <property type="entry name" value="CHEMOTAXIS PROTEIN METHYLTRANSFERASE 2"/>
    <property type="match status" value="1"/>
</dbReference>
<dbReference type="SUPFAM" id="SSF55785">
    <property type="entry name" value="PYP-like sensor domain (PAS domain)"/>
    <property type="match status" value="2"/>
</dbReference>
<dbReference type="InterPro" id="IPR035965">
    <property type="entry name" value="PAS-like_dom_sf"/>
</dbReference>
<dbReference type="InterPro" id="IPR001610">
    <property type="entry name" value="PAC"/>
</dbReference>
<dbReference type="Proteomes" id="UP000628086">
    <property type="component" value="Unassembled WGS sequence"/>
</dbReference>
<dbReference type="PROSITE" id="PS50112">
    <property type="entry name" value="PAS"/>
    <property type="match status" value="1"/>
</dbReference>
<reference evidence="5 6" key="1">
    <citation type="journal article" date="2020" name="Microorganisms">
        <title>Reliable Identification of Environmental Pseudomonas Isolates Using the rpoD Gene.</title>
        <authorList>
            <consortium name="The Broad Institute Genome Sequencing Platform"/>
            <person name="Girard L."/>
            <person name="Lood C."/>
            <person name="Rokni-Zadeh H."/>
            <person name="van Noort V."/>
            <person name="Lavigne R."/>
            <person name="De Mot R."/>
        </authorList>
    </citation>
    <scope>NUCLEOTIDE SEQUENCE [LARGE SCALE GENOMIC DNA]</scope>
    <source>
        <strain evidence="5 6">RW7P2</strain>
    </source>
</reference>
<feature type="domain" description="PAS" evidence="3">
    <location>
        <begin position="138"/>
        <end position="185"/>
    </location>
</feature>
<accession>A0ABR6V5F5</accession>
<dbReference type="SMART" id="SM00086">
    <property type="entry name" value="PAC"/>
    <property type="match status" value="2"/>
</dbReference>
<evidence type="ECO:0000259" key="3">
    <source>
        <dbReference type="PROSITE" id="PS50112"/>
    </source>
</evidence>
<dbReference type="InterPro" id="IPR000014">
    <property type="entry name" value="PAS"/>
</dbReference>
<dbReference type="SMART" id="SM00091">
    <property type="entry name" value="PAS"/>
    <property type="match status" value="2"/>
</dbReference>
<keyword evidence="1" id="KW-0807">Transducer</keyword>
<dbReference type="PANTHER" id="PTHR24422">
    <property type="entry name" value="CHEMOTAXIS PROTEIN METHYLTRANSFERASE"/>
    <property type="match status" value="1"/>
</dbReference>
<feature type="domain" description="Methyl-accepting transducer" evidence="2">
    <location>
        <begin position="265"/>
        <end position="439"/>
    </location>
</feature>
<evidence type="ECO:0000256" key="1">
    <source>
        <dbReference type="PROSITE-ProRule" id="PRU00284"/>
    </source>
</evidence>
<proteinExistence type="predicted"/>
<dbReference type="InterPro" id="IPR004089">
    <property type="entry name" value="MCPsignal_dom"/>
</dbReference>
<evidence type="ECO:0000313" key="5">
    <source>
        <dbReference type="EMBL" id="MBC3475728.1"/>
    </source>
</evidence>
<dbReference type="InterPro" id="IPR050903">
    <property type="entry name" value="Bact_Chemotaxis_MeTrfase"/>
</dbReference>
<dbReference type="InterPro" id="IPR013655">
    <property type="entry name" value="PAS_fold_3"/>
</dbReference>
<dbReference type="SMART" id="SM00283">
    <property type="entry name" value="MA"/>
    <property type="match status" value="1"/>
</dbReference>
<protein>
    <submittedName>
        <fullName evidence="5">PAS domain-containing methyl-accepting chemotaxis protein</fullName>
    </submittedName>
</protein>
<name>A0ABR6V5F5_9PSED</name>
<dbReference type="NCBIfam" id="TIGR00229">
    <property type="entry name" value="sensory_box"/>
    <property type="match status" value="2"/>
</dbReference>
<dbReference type="CDD" id="cd00130">
    <property type="entry name" value="PAS"/>
    <property type="match status" value="2"/>
</dbReference>
<gene>
    <name evidence="5" type="ORF">HU747_08955</name>
</gene>
<feature type="domain" description="PAC" evidence="4">
    <location>
        <begin position="214"/>
        <end position="266"/>
    </location>
</feature>
<organism evidence="5 6">
    <name type="scientific">Pseudomonas taiwanensis</name>
    <dbReference type="NCBI Taxonomy" id="470150"/>
    <lineage>
        <taxon>Bacteria</taxon>
        <taxon>Pseudomonadati</taxon>
        <taxon>Pseudomonadota</taxon>
        <taxon>Gammaproteobacteria</taxon>
        <taxon>Pseudomonadales</taxon>
        <taxon>Pseudomonadaceae</taxon>
        <taxon>Pseudomonas</taxon>
    </lineage>
</organism>
<dbReference type="PROSITE" id="PS50111">
    <property type="entry name" value="CHEMOTAXIS_TRANSDUC_2"/>
    <property type="match status" value="1"/>
</dbReference>
<dbReference type="Pfam" id="PF08447">
    <property type="entry name" value="PAS_3"/>
    <property type="match status" value="2"/>
</dbReference>
<dbReference type="SUPFAM" id="SSF58104">
    <property type="entry name" value="Methyl-accepting chemotaxis protein (MCP) signaling domain"/>
    <property type="match status" value="1"/>
</dbReference>
<evidence type="ECO:0000259" key="2">
    <source>
        <dbReference type="PROSITE" id="PS50111"/>
    </source>
</evidence>